<evidence type="ECO:0000256" key="3">
    <source>
        <dbReference type="SAM" id="MobiDB-lite"/>
    </source>
</evidence>
<gene>
    <name evidence="6" type="ORF">AKJ09_03036</name>
</gene>
<feature type="domain" description="PDZ" evidence="5">
    <location>
        <begin position="267"/>
        <end position="357"/>
    </location>
</feature>
<dbReference type="RefSeq" id="WP_146647672.1">
    <property type="nucleotide sequence ID" value="NZ_CP012333.1"/>
</dbReference>
<feature type="compositionally biased region" description="Low complexity" evidence="3">
    <location>
        <begin position="41"/>
        <end position="63"/>
    </location>
</feature>
<dbReference type="SMART" id="SM00228">
    <property type="entry name" value="PDZ"/>
    <property type="match status" value="1"/>
</dbReference>
<dbReference type="EMBL" id="CP012333">
    <property type="protein sequence ID" value="AKU96372.1"/>
    <property type="molecule type" value="Genomic_DNA"/>
</dbReference>
<feature type="chain" id="PRO_5005465911" evidence="4">
    <location>
        <begin position="36"/>
        <end position="370"/>
    </location>
</feature>
<feature type="region of interest" description="Disordered" evidence="3">
    <location>
        <begin position="41"/>
        <end position="68"/>
    </location>
</feature>
<evidence type="ECO:0000256" key="2">
    <source>
        <dbReference type="ARBA" id="ARBA00022801"/>
    </source>
</evidence>
<organism evidence="6 7">
    <name type="scientific">Labilithrix luteola</name>
    <dbReference type="NCBI Taxonomy" id="1391654"/>
    <lineage>
        <taxon>Bacteria</taxon>
        <taxon>Pseudomonadati</taxon>
        <taxon>Myxococcota</taxon>
        <taxon>Polyangia</taxon>
        <taxon>Polyangiales</taxon>
        <taxon>Labilitrichaceae</taxon>
        <taxon>Labilithrix</taxon>
    </lineage>
</organism>
<protein>
    <submittedName>
        <fullName evidence="6">Putative protease</fullName>
    </submittedName>
</protein>
<feature type="region of interest" description="Disordered" evidence="3">
    <location>
        <begin position="221"/>
        <end position="247"/>
    </location>
</feature>
<accession>A0A0K1PS72</accession>
<reference evidence="6 7" key="1">
    <citation type="submission" date="2015-08" db="EMBL/GenBank/DDBJ databases">
        <authorList>
            <person name="Babu N.S."/>
            <person name="Beckwith C.J."/>
            <person name="Beseler K.G."/>
            <person name="Brison A."/>
            <person name="Carone J.V."/>
            <person name="Caskin T.P."/>
            <person name="Diamond M."/>
            <person name="Durham M.E."/>
            <person name="Foxe J.M."/>
            <person name="Go M."/>
            <person name="Henderson B.A."/>
            <person name="Jones I.B."/>
            <person name="McGettigan J.A."/>
            <person name="Micheletti S.J."/>
            <person name="Nasrallah M.E."/>
            <person name="Ortiz D."/>
            <person name="Piller C.R."/>
            <person name="Privatt S.R."/>
            <person name="Schneider S.L."/>
            <person name="Sharp S."/>
            <person name="Smith T.C."/>
            <person name="Stanton J.D."/>
            <person name="Ullery H.E."/>
            <person name="Wilson R.J."/>
            <person name="Serrano M.G."/>
            <person name="Buck G."/>
            <person name="Lee V."/>
            <person name="Wang Y."/>
            <person name="Carvalho R."/>
            <person name="Voegtly L."/>
            <person name="Shi R."/>
            <person name="Duckworth R."/>
            <person name="Johnson A."/>
            <person name="Loviza R."/>
            <person name="Walstead R."/>
            <person name="Shah Z."/>
            <person name="Kiflezghi M."/>
            <person name="Wade K."/>
            <person name="Ball S.L."/>
            <person name="Bradley K.W."/>
            <person name="Asai D.J."/>
            <person name="Bowman C.A."/>
            <person name="Russell D.A."/>
            <person name="Pope W.H."/>
            <person name="Jacobs-Sera D."/>
            <person name="Hendrix R.W."/>
            <person name="Hatfull G.F."/>
        </authorList>
    </citation>
    <scope>NUCLEOTIDE SEQUENCE [LARGE SCALE GENOMIC DNA]</scope>
    <source>
        <strain evidence="6 7">DSM 27648</strain>
    </source>
</reference>
<dbReference type="AlphaFoldDB" id="A0A0K1PS72"/>
<evidence type="ECO:0000313" key="7">
    <source>
        <dbReference type="Proteomes" id="UP000064967"/>
    </source>
</evidence>
<dbReference type="PROSITE" id="PS50106">
    <property type="entry name" value="PDZ"/>
    <property type="match status" value="1"/>
</dbReference>
<evidence type="ECO:0000313" key="6">
    <source>
        <dbReference type="EMBL" id="AKU96372.1"/>
    </source>
</evidence>
<dbReference type="GO" id="GO:0006508">
    <property type="term" value="P:proteolysis"/>
    <property type="evidence" value="ECO:0007669"/>
    <property type="project" value="UniProtKB-KW"/>
</dbReference>
<dbReference type="PANTHER" id="PTHR43343">
    <property type="entry name" value="PEPTIDASE S12"/>
    <property type="match status" value="1"/>
</dbReference>
<dbReference type="Pfam" id="PF17820">
    <property type="entry name" value="PDZ_6"/>
    <property type="match status" value="1"/>
</dbReference>
<dbReference type="PANTHER" id="PTHR43343:SF3">
    <property type="entry name" value="PROTEASE DO-LIKE 8, CHLOROPLASTIC"/>
    <property type="match status" value="1"/>
</dbReference>
<dbReference type="GO" id="GO:0008233">
    <property type="term" value="F:peptidase activity"/>
    <property type="evidence" value="ECO:0007669"/>
    <property type="project" value="UniProtKB-KW"/>
</dbReference>
<dbReference type="Gene3D" id="2.30.42.10">
    <property type="match status" value="1"/>
</dbReference>
<dbReference type="InterPro" id="IPR009003">
    <property type="entry name" value="Peptidase_S1_PA"/>
</dbReference>
<dbReference type="SUPFAM" id="SSF50494">
    <property type="entry name" value="Trypsin-like serine proteases"/>
    <property type="match status" value="1"/>
</dbReference>
<proteinExistence type="predicted"/>
<keyword evidence="1 6" id="KW-0645">Protease</keyword>
<name>A0A0K1PS72_9BACT</name>
<evidence type="ECO:0000256" key="1">
    <source>
        <dbReference type="ARBA" id="ARBA00022670"/>
    </source>
</evidence>
<evidence type="ECO:0000259" key="5">
    <source>
        <dbReference type="PROSITE" id="PS50106"/>
    </source>
</evidence>
<evidence type="ECO:0000256" key="4">
    <source>
        <dbReference type="SAM" id="SignalP"/>
    </source>
</evidence>
<feature type="signal peptide" evidence="4">
    <location>
        <begin position="1"/>
        <end position="35"/>
    </location>
</feature>
<dbReference type="InterPro" id="IPR041489">
    <property type="entry name" value="PDZ_6"/>
</dbReference>
<dbReference type="OrthoDB" id="5503339at2"/>
<keyword evidence="2" id="KW-0378">Hydrolase</keyword>
<dbReference type="InterPro" id="IPR001478">
    <property type="entry name" value="PDZ"/>
</dbReference>
<dbReference type="Gene3D" id="2.40.10.120">
    <property type="match status" value="1"/>
</dbReference>
<dbReference type="InterPro" id="IPR051201">
    <property type="entry name" value="Chloro_Bact_Ser_Proteases"/>
</dbReference>
<dbReference type="SUPFAM" id="SSF50156">
    <property type="entry name" value="PDZ domain-like"/>
    <property type="match status" value="1"/>
</dbReference>
<dbReference type="STRING" id="1391654.AKJ09_03036"/>
<keyword evidence="4" id="KW-0732">Signal</keyword>
<dbReference type="InterPro" id="IPR036034">
    <property type="entry name" value="PDZ_sf"/>
</dbReference>
<dbReference type="Pfam" id="PF13365">
    <property type="entry name" value="Trypsin_2"/>
    <property type="match status" value="1"/>
</dbReference>
<sequence>MARPSRSEALKLAPFAIGCAAVCAAIAALAQTALAAPPELPKLPGAQSPEAPSAADAGAPSSDASRKGVVQVEHGGHPIAIGTVLGQDGRVITSLSGLGAVEQPEIRYADGTVVKAKVGHKDKNWDLALLIPLTGKWLDGLTPSTAEPQGPELKAYGPKSGKLSLMALGYKGRVDVRSREGDALRSVLDLDWKGGPTVPGAPVLDTDGKVVGVAIRACKEASAPSAKESEPKRVNGAAAPPADAKPAEAKCTAVTVGAPVYALRGFLMKTPAEAVQPAPWLGLGGAPTDSGNVKGVRVMGLAPGSPAEKAGLKAGGDAPDTIVAVDGQPVESPEQLAQVIAKRGIGQQVKFLVFSGGKFREVGVTLRAAP</sequence>
<dbReference type="KEGG" id="llu:AKJ09_03036"/>
<keyword evidence="7" id="KW-1185">Reference proteome</keyword>
<dbReference type="Proteomes" id="UP000064967">
    <property type="component" value="Chromosome"/>
</dbReference>